<dbReference type="GeneID" id="68115519"/>
<organism evidence="6 7">
    <name type="scientific">Naegleria fowleri</name>
    <name type="common">Brain eating amoeba</name>
    <dbReference type="NCBI Taxonomy" id="5763"/>
    <lineage>
        <taxon>Eukaryota</taxon>
        <taxon>Discoba</taxon>
        <taxon>Heterolobosea</taxon>
        <taxon>Tetramitia</taxon>
        <taxon>Eutetramitia</taxon>
        <taxon>Vahlkampfiidae</taxon>
        <taxon>Naegleria</taxon>
    </lineage>
</organism>
<dbReference type="Gene3D" id="3.60.21.10">
    <property type="match status" value="1"/>
</dbReference>
<dbReference type="InterPro" id="IPR004843">
    <property type="entry name" value="Calcineurin-like_PHP"/>
</dbReference>
<evidence type="ECO:0000256" key="3">
    <source>
        <dbReference type="SAM" id="MobiDB-lite"/>
    </source>
</evidence>
<comment type="caution">
    <text evidence="6">The sequence shown here is derived from an EMBL/GenBank/DDBJ whole genome shotgun (WGS) entry which is preliminary data.</text>
</comment>
<keyword evidence="4" id="KW-0472">Membrane</keyword>
<feature type="transmembrane region" description="Helical" evidence="4">
    <location>
        <begin position="60"/>
        <end position="86"/>
    </location>
</feature>
<dbReference type="SUPFAM" id="SSF56300">
    <property type="entry name" value="Metallo-dependent phosphatases"/>
    <property type="match status" value="1"/>
</dbReference>
<feature type="domain" description="Calcineurin-like phosphoesterase" evidence="5">
    <location>
        <begin position="144"/>
        <end position="330"/>
    </location>
</feature>
<dbReference type="PANTHER" id="PTHR10161">
    <property type="entry name" value="TARTRATE-RESISTANT ACID PHOSPHATASE TYPE 5"/>
    <property type="match status" value="1"/>
</dbReference>
<dbReference type="GO" id="GO:0016787">
    <property type="term" value="F:hydrolase activity"/>
    <property type="evidence" value="ECO:0007669"/>
    <property type="project" value="UniProtKB-KW"/>
</dbReference>
<reference evidence="6 7" key="1">
    <citation type="journal article" date="2019" name="Sci. Rep.">
        <title>Nanopore sequencing improves the draft genome of the human pathogenic amoeba Naegleria fowleri.</title>
        <authorList>
            <person name="Liechti N."/>
            <person name="Schurch N."/>
            <person name="Bruggmann R."/>
            <person name="Wittwer M."/>
        </authorList>
    </citation>
    <scope>NUCLEOTIDE SEQUENCE [LARGE SCALE GENOMIC DNA]</scope>
    <source>
        <strain evidence="6 7">ATCC 30894</strain>
    </source>
</reference>
<dbReference type="RefSeq" id="XP_044558310.1">
    <property type="nucleotide sequence ID" value="XM_044712141.1"/>
</dbReference>
<gene>
    <name evidence="6" type="ORF">FDP41_008301</name>
</gene>
<keyword evidence="4" id="KW-0812">Transmembrane</keyword>
<protein>
    <recommendedName>
        <fullName evidence="5">Calcineurin-like phosphoesterase domain-containing protein</fullName>
    </recommendedName>
</protein>
<proteinExistence type="predicted"/>
<evidence type="ECO:0000313" key="7">
    <source>
        <dbReference type="Proteomes" id="UP000444721"/>
    </source>
</evidence>
<dbReference type="VEuPathDB" id="AmoebaDB:FDP41_008301"/>
<feature type="region of interest" description="Disordered" evidence="3">
    <location>
        <begin position="1"/>
        <end position="30"/>
    </location>
</feature>
<accession>A0A6A5B831</accession>
<dbReference type="VEuPathDB" id="AmoebaDB:NF0002350"/>
<name>A0A6A5B831_NAEFO</name>
<dbReference type="Pfam" id="PF00149">
    <property type="entry name" value="Metallophos"/>
    <property type="match status" value="1"/>
</dbReference>
<keyword evidence="4" id="KW-1133">Transmembrane helix</keyword>
<keyword evidence="1" id="KW-0732">Signal</keyword>
<dbReference type="EMBL" id="VFQX01000060">
    <property type="protein sequence ID" value="KAF0973597.1"/>
    <property type="molecule type" value="Genomic_DNA"/>
</dbReference>
<dbReference type="AlphaFoldDB" id="A0A6A5B831"/>
<dbReference type="VEuPathDB" id="AmoebaDB:NfTy_090670"/>
<evidence type="ECO:0000256" key="2">
    <source>
        <dbReference type="ARBA" id="ARBA00022801"/>
    </source>
</evidence>
<dbReference type="Proteomes" id="UP000444721">
    <property type="component" value="Unassembled WGS sequence"/>
</dbReference>
<evidence type="ECO:0000259" key="5">
    <source>
        <dbReference type="Pfam" id="PF00149"/>
    </source>
</evidence>
<dbReference type="OrthoDB" id="411211at2759"/>
<keyword evidence="2" id="KW-0378">Hydrolase</keyword>
<feature type="compositionally biased region" description="Polar residues" evidence="3">
    <location>
        <begin position="19"/>
        <end position="30"/>
    </location>
</feature>
<dbReference type="PANTHER" id="PTHR10161:SF14">
    <property type="entry name" value="TARTRATE-RESISTANT ACID PHOSPHATASE TYPE 5"/>
    <property type="match status" value="1"/>
</dbReference>
<dbReference type="InterPro" id="IPR051558">
    <property type="entry name" value="Metallophosphoesterase_PAP"/>
</dbReference>
<keyword evidence="7" id="KW-1185">Reference proteome</keyword>
<sequence length="404" mass="45943">MNPREPLYDSFSEEPIGEGNSNNGAVMNGSSANPSTHQYYSFSADQFSPPQRKRIGLGTLAILFGISCVIISALIVLIVVSAVLYWGPGQNKKIFPNPEYTPSSDYLHFIVVGDQGRGNDEQKKVAESMARYCNFENGMNPQKLPCQFIIGTGDNIYDNGVTDVNDVQFKTKFEDIYVQDSLKNLDWYFVLGNHDYRTNPEAQISYSQVSKRWKMPKQFYNFEKTSTENKFKVSFVMLDTNPFVNKYFSDSRANQTALVQQRAFNNDQIKMVENILSANMNKNDSWNLVVGHHPLYSAGQHGPTTQELVDNFEPLFTKYKLPMYLCGHDHLLNWLSNSDSAFPTQYVISGGGAGNTRPMIYNKYSLNDLNDSGFFSVEVQATFMFVRAFDKYGSEVWKFKITRQ</sequence>
<evidence type="ECO:0000313" key="6">
    <source>
        <dbReference type="EMBL" id="KAF0973597.1"/>
    </source>
</evidence>
<dbReference type="OMA" id="SCKGARC"/>
<dbReference type="InterPro" id="IPR029052">
    <property type="entry name" value="Metallo-depent_PP-like"/>
</dbReference>
<evidence type="ECO:0000256" key="4">
    <source>
        <dbReference type="SAM" id="Phobius"/>
    </source>
</evidence>
<evidence type="ECO:0000256" key="1">
    <source>
        <dbReference type="ARBA" id="ARBA00022729"/>
    </source>
</evidence>